<organism evidence="1 2">
    <name type="scientific">Xylaria multiplex</name>
    <dbReference type="NCBI Taxonomy" id="323545"/>
    <lineage>
        <taxon>Eukaryota</taxon>
        <taxon>Fungi</taxon>
        <taxon>Dikarya</taxon>
        <taxon>Ascomycota</taxon>
        <taxon>Pezizomycotina</taxon>
        <taxon>Sordariomycetes</taxon>
        <taxon>Xylariomycetidae</taxon>
        <taxon>Xylariales</taxon>
        <taxon>Xylariaceae</taxon>
        <taxon>Xylaria</taxon>
    </lineage>
</organism>
<accession>A0A7C8II88</accession>
<keyword evidence="2" id="KW-1185">Reference proteome</keyword>
<sequence>MATQLPVGPKPFDEDDLKYVVDCLSLEAEKAEDVLRGGALSDDQMTWDWPGFKPLVEDSKHYQVLTVRKGSGKQVTADLWEQSKRTGTINGISPTFTFVTVSDSITDPKDAFRSLLCTLISEISNYVVRVPAEEMADSGIFGEEFVRKYIDREYHQQVSQQLGSESESEESDEIEVLLELLEALKHCDFEFVEQNIFVFDGIRRVLEEASSGYWEGFRAVLENTLWAKMKLYTLFVEEED</sequence>
<evidence type="ECO:0000313" key="2">
    <source>
        <dbReference type="Proteomes" id="UP000481858"/>
    </source>
</evidence>
<dbReference type="EMBL" id="WUBL01000165">
    <property type="protein sequence ID" value="KAF2964120.1"/>
    <property type="molecule type" value="Genomic_DNA"/>
</dbReference>
<protein>
    <submittedName>
        <fullName evidence="1">Uncharacterized protein</fullName>
    </submittedName>
</protein>
<proteinExistence type="predicted"/>
<evidence type="ECO:0000313" key="1">
    <source>
        <dbReference type="EMBL" id="KAF2964120.1"/>
    </source>
</evidence>
<name>A0A7C8II88_9PEZI</name>
<dbReference type="OrthoDB" id="4768535at2759"/>
<dbReference type="Proteomes" id="UP000481858">
    <property type="component" value="Unassembled WGS sequence"/>
</dbReference>
<reference evidence="1 2" key="1">
    <citation type="submission" date="2019-12" db="EMBL/GenBank/DDBJ databases">
        <title>Draft genome sequence of the ascomycete Xylaria multiplex DSM 110363.</title>
        <authorList>
            <person name="Buettner E."/>
            <person name="Kellner H."/>
        </authorList>
    </citation>
    <scope>NUCLEOTIDE SEQUENCE [LARGE SCALE GENOMIC DNA]</scope>
    <source>
        <strain evidence="1 2">DSM 110363</strain>
    </source>
</reference>
<gene>
    <name evidence="1" type="ORF">GQX73_g9447</name>
</gene>
<dbReference type="InParanoid" id="A0A7C8II88"/>
<dbReference type="AlphaFoldDB" id="A0A7C8II88"/>
<comment type="caution">
    <text evidence="1">The sequence shown here is derived from an EMBL/GenBank/DDBJ whole genome shotgun (WGS) entry which is preliminary data.</text>
</comment>